<keyword evidence="3" id="KW-1185">Reference proteome</keyword>
<dbReference type="EMBL" id="PCDP01000003">
    <property type="protein sequence ID" value="PZM16190.1"/>
    <property type="molecule type" value="Genomic_DNA"/>
</dbReference>
<sequence length="76" mass="7693">MSGLRNVAAEILRLFVDDGALALAAFALVLAAITAVKVAHIDGLVVAIVFLFGCLVILGASLSRATRAAARKGDGS</sequence>
<reference evidence="2 3" key="1">
    <citation type="journal article" date="2018" name="Sci. Rep.">
        <title>Rhizobium tumorigenes sp. nov., a novel plant tumorigenic bacterium isolated from cane gall tumors on thornless blackberry.</title>
        <authorList>
            <person name="Kuzmanovi N."/>
            <person name="Smalla K."/>
            <person name="Gronow S."/>
            <person name="PuBawska J."/>
        </authorList>
    </citation>
    <scope>NUCLEOTIDE SEQUENCE [LARGE SCALE GENOMIC DNA]</scope>
    <source>
        <strain evidence="2 3">CCBAU 85046</strain>
    </source>
</reference>
<dbReference type="Proteomes" id="UP000248925">
    <property type="component" value="Unassembled WGS sequence"/>
</dbReference>
<feature type="transmembrane region" description="Helical" evidence="1">
    <location>
        <begin position="44"/>
        <end position="62"/>
    </location>
</feature>
<keyword evidence="1" id="KW-0812">Transmembrane</keyword>
<accession>A0A2W4F545</accession>
<gene>
    <name evidence="2" type="ORF">CPY51_04180</name>
</gene>
<organism evidence="2 3">
    <name type="scientific">Rhizobium tubonense</name>
    <dbReference type="NCBI Taxonomy" id="484088"/>
    <lineage>
        <taxon>Bacteria</taxon>
        <taxon>Pseudomonadati</taxon>
        <taxon>Pseudomonadota</taxon>
        <taxon>Alphaproteobacteria</taxon>
        <taxon>Hyphomicrobiales</taxon>
        <taxon>Rhizobiaceae</taxon>
        <taxon>Rhizobium/Agrobacterium group</taxon>
        <taxon>Rhizobium</taxon>
    </lineage>
</organism>
<evidence type="ECO:0000256" key="1">
    <source>
        <dbReference type="SAM" id="Phobius"/>
    </source>
</evidence>
<feature type="transmembrane region" description="Helical" evidence="1">
    <location>
        <begin position="20"/>
        <end position="38"/>
    </location>
</feature>
<dbReference type="AlphaFoldDB" id="A0A2W4F545"/>
<evidence type="ECO:0000313" key="2">
    <source>
        <dbReference type="EMBL" id="PZM16190.1"/>
    </source>
</evidence>
<name>A0A2W4F545_9HYPH</name>
<protein>
    <submittedName>
        <fullName evidence="2">Uncharacterized protein</fullName>
    </submittedName>
</protein>
<keyword evidence="1" id="KW-0472">Membrane</keyword>
<evidence type="ECO:0000313" key="3">
    <source>
        <dbReference type="Proteomes" id="UP000248925"/>
    </source>
</evidence>
<proteinExistence type="predicted"/>
<keyword evidence="1" id="KW-1133">Transmembrane helix</keyword>
<comment type="caution">
    <text evidence="2">The sequence shown here is derived from an EMBL/GenBank/DDBJ whole genome shotgun (WGS) entry which is preliminary data.</text>
</comment>